<accession>A0A8J8SXL6</accession>
<dbReference type="EMBL" id="RRYP01017524">
    <property type="protein sequence ID" value="TNV74076.1"/>
    <property type="molecule type" value="Genomic_DNA"/>
</dbReference>
<dbReference type="Proteomes" id="UP000785679">
    <property type="component" value="Unassembled WGS sequence"/>
</dbReference>
<name>A0A8J8SXL6_HALGN</name>
<comment type="caution">
    <text evidence="1">The sequence shown here is derived from an EMBL/GenBank/DDBJ whole genome shotgun (WGS) entry which is preliminary data.</text>
</comment>
<sequence length="236" mass="27647">MTCLGRCPNFQKKLICQQINQNSIVLIQHPLRRQVMGQDRDQLACGNPPTRCPLTHICSSFCQRRNQLLPHLGEELALVGFRSQNQPRTCWMQLHHYFFQTNRLNWLELHSRVCSLKILRVYFRIESQLLFGYQPQSTFRHQKGPTRKSLISEGSPGPLQCSLSFLLQNQVRRDHHYPILLQFSRVKEETRYLILKCDAIFFRGSPCQYQAIISGCLPRAKRHHVIAQGRQNQIQI</sequence>
<keyword evidence="2" id="KW-1185">Reference proteome</keyword>
<protein>
    <submittedName>
        <fullName evidence="1">Uncharacterized protein</fullName>
    </submittedName>
</protein>
<organism evidence="1 2">
    <name type="scientific">Halteria grandinella</name>
    <dbReference type="NCBI Taxonomy" id="5974"/>
    <lineage>
        <taxon>Eukaryota</taxon>
        <taxon>Sar</taxon>
        <taxon>Alveolata</taxon>
        <taxon>Ciliophora</taxon>
        <taxon>Intramacronucleata</taxon>
        <taxon>Spirotrichea</taxon>
        <taxon>Stichotrichia</taxon>
        <taxon>Sporadotrichida</taxon>
        <taxon>Halteriidae</taxon>
        <taxon>Halteria</taxon>
    </lineage>
</organism>
<gene>
    <name evidence="1" type="ORF">FGO68_gene7610</name>
</gene>
<proteinExistence type="predicted"/>
<evidence type="ECO:0000313" key="1">
    <source>
        <dbReference type="EMBL" id="TNV74076.1"/>
    </source>
</evidence>
<reference evidence="1" key="1">
    <citation type="submission" date="2019-06" db="EMBL/GenBank/DDBJ databases">
        <authorList>
            <person name="Zheng W."/>
        </authorList>
    </citation>
    <scope>NUCLEOTIDE SEQUENCE</scope>
    <source>
        <strain evidence="1">QDHG01</strain>
    </source>
</reference>
<evidence type="ECO:0000313" key="2">
    <source>
        <dbReference type="Proteomes" id="UP000785679"/>
    </source>
</evidence>
<dbReference type="AlphaFoldDB" id="A0A8J8SXL6"/>